<dbReference type="PANTHER" id="PTHR43717">
    <property type="entry name" value="ANAEROBIC NITRIC OXIDE REDUCTASE FLAVORUBREDOXIN"/>
    <property type="match status" value="1"/>
</dbReference>
<gene>
    <name evidence="3" type="ORF">ACFOY1_20440</name>
</gene>
<evidence type="ECO:0000313" key="3">
    <source>
        <dbReference type="EMBL" id="MFC4203329.1"/>
    </source>
</evidence>
<feature type="region of interest" description="Disordered" evidence="1">
    <location>
        <begin position="258"/>
        <end position="279"/>
    </location>
</feature>
<evidence type="ECO:0000256" key="1">
    <source>
        <dbReference type="SAM" id="MobiDB-lite"/>
    </source>
</evidence>
<proteinExistence type="predicted"/>
<dbReference type="RefSeq" id="WP_217966466.1">
    <property type="nucleotide sequence ID" value="NZ_JAHTBN010000014.1"/>
</dbReference>
<accession>A0ABV8P2F2</accession>
<dbReference type="Pfam" id="PF00753">
    <property type="entry name" value="Lactamase_B"/>
    <property type="match status" value="1"/>
</dbReference>
<evidence type="ECO:0000313" key="4">
    <source>
        <dbReference type="Proteomes" id="UP001595848"/>
    </source>
</evidence>
<dbReference type="SMART" id="SM00849">
    <property type="entry name" value="Lactamase_B"/>
    <property type="match status" value="1"/>
</dbReference>
<protein>
    <submittedName>
        <fullName evidence="3">MBL fold metallo-hydrolase</fullName>
    </submittedName>
</protein>
<sequence>MSGPKQLPREIAKGVFWLGDCLEQRANGKIYHTYNAAFLIEGSSACMLVETGHPKDFPIINRQLEALLASRPPLKYLFVTHQETPHSGGLGRILHRYPGVLLCGDISDYHLAFPQYVDRMRSMREGDELDLGDRSFVIVDSVIRDLRTTWWGFDKKERVLFPGDGFAYSHYHEDGHCGLFAEEAISLDLPEVSAVFADRALFWTKFTDMNIYVDRLQALLDKLDVKVIAPTHGLPILNPSQTVPKVKAGLLYGSSVPESGTETGVAPPPDTAKTGAPAV</sequence>
<dbReference type="Proteomes" id="UP001595848">
    <property type="component" value="Unassembled WGS sequence"/>
</dbReference>
<feature type="domain" description="Metallo-beta-lactamase" evidence="2">
    <location>
        <begin position="34"/>
        <end position="232"/>
    </location>
</feature>
<name>A0ABV8P2F2_9BURK</name>
<reference evidence="4" key="1">
    <citation type="journal article" date="2019" name="Int. J. Syst. Evol. Microbiol.">
        <title>The Global Catalogue of Microorganisms (GCM) 10K type strain sequencing project: providing services to taxonomists for standard genome sequencing and annotation.</title>
        <authorList>
            <consortium name="The Broad Institute Genomics Platform"/>
            <consortium name="The Broad Institute Genome Sequencing Center for Infectious Disease"/>
            <person name="Wu L."/>
            <person name="Ma J."/>
        </authorList>
    </citation>
    <scope>NUCLEOTIDE SEQUENCE [LARGE SCALE GENOMIC DNA]</scope>
    <source>
        <strain evidence="4">LMG 24813</strain>
    </source>
</reference>
<dbReference type="PANTHER" id="PTHR43717:SF1">
    <property type="entry name" value="ANAEROBIC NITRIC OXIDE REDUCTASE FLAVORUBREDOXIN"/>
    <property type="match status" value="1"/>
</dbReference>
<organism evidence="3 4">
    <name type="scientific">Candidimonas humi</name>
    <dbReference type="NCBI Taxonomy" id="683355"/>
    <lineage>
        <taxon>Bacteria</taxon>
        <taxon>Pseudomonadati</taxon>
        <taxon>Pseudomonadota</taxon>
        <taxon>Betaproteobacteria</taxon>
        <taxon>Burkholderiales</taxon>
        <taxon>Alcaligenaceae</taxon>
        <taxon>Candidimonas</taxon>
    </lineage>
</organism>
<keyword evidence="4" id="KW-1185">Reference proteome</keyword>
<dbReference type="EMBL" id="JBHSBV010000011">
    <property type="protein sequence ID" value="MFC4203329.1"/>
    <property type="molecule type" value="Genomic_DNA"/>
</dbReference>
<evidence type="ECO:0000259" key="2">
    <source>
        <dbReference type="SMART" id="SM00849"/>
    </source>
</evidence>
<dbReference type="InterPro" id="IPR001279">
    <property type="entry name" value="Metallo-B-lactamas"/>
</dbReference>
<comment type="caution">
    <text evidence="3">The sequence shown here is derived from an EMBL/GenBank/DDBJ whole genome shotgun (WGS) entry which is preliminary data.</text>
</comment>